<dbReference type="Pfam" id="PF08241">
    <property type="entry name" value="Methyltransf_11"/>
    <property type="match status" value="1"/>
</dbReference>
<evidence type="ECO:0000313" key="3">
    <source>
        <dbReference type="Proteomes" id="UP000596427"/>
    </source>
</evidence>
<dbReference type="CDD" id="cd02440">
    <property type="entry name" value="AdoMet_MTases"/>
    <property type="match status" value="1"/>
</dbReference>
<gene>
    <name evidence="2" type="ORF">EZH22_09125</name>
</gene>
<keyword evidence="2" id="KW-0808">Transferase</keyword>
<dbReference type="KEGG" id="xdi:EZH22_09125"/>
<organism evidence="2 3">
    <name type="scientific">Xanthobacter dioxanivorans</name>
    <dbReference type="NCBI Taxonomy" id="2528964"/>
    <lineage>
        <taxon>Bacteria</taxon>
        <taxon>Pseudomonadati</taxon>
        <taxon>Pseudomonadota</taxon>
        <taxon>Alphaproteobacteria</taxon>
        <taxon>Hyphomicrobiales</taxon>
        <taxon>Xanthobacteraceae</taxon>
        <taxon>Xanthobacter</taxon>
    </lineage>
</organism>
<dbReference type="GO" id="GO:0008757">
    <property type="term" value="F:S-adenosylmethionine-dependent methyltransferase activity"/>
    <property type="evidence" value="ECO:0007669"/>
    <property type="project" value="InterPro"/>
</dbReference>
<keyword evidence="3" id="KW-1185">Reference proteome</keyword>
<evidence type="ECO:0000259" key="1">
    <source>
        <dbReference type="Pfam" id="PF08241"/>
    </source>
</evidence>
<protein>
    <submittedName>
        <fullName evidence="2">Class I SAM-dependent methyltransferase</fullName>
    </submittedName>
</protein>
<dbReference type="AlphaFoldDB" id="A0A974PRJ6"/>
<proteinExistence type="predicted"/>
<accession>A0A974PRJ6</accession>
<feature type="domain" description="Methyltransferase type 11" evidence="1">
    <location>
        <begin position="81"/>
        <end position="193"/>
    </location>
</feature>
<name>A0A974PRJ6_9HYPH</name>
<dbReference type="GO" id="GO:0032259">
    <property type="term" value="P:methylation"/>
    <property type="evidence" value="ECO:0007669"/>
    <property type="project" value="UniProtKB-KW"/>
</dbReference>
<evidence type="ECO:0000313" key="2">
    <source>
        <dbReference type="EMBL" id="QRG08429.1"/>
    </source>
</evidence>
<keyword evidence="2" id="KW-0489">Methyltransferase</keyword>
<dbReference type="RefSeq" id="WP_203195337.1">
    <property type="nucleotide sequence ID" value="NZ_CP063362.1"/>
</dbReference>
<dbReference type="InterPro" id="IPR013216">
    <property type="entry name" value="Methyltransf_11"/>
</dbReference>
<dbReference type="InterPro" id="IPR029063">
    <property type="entry name" value="SAM-dependent_MTases_sf"/>
</dbReference>
<dbReference type="Gene3D" id="3.40.50.150">
    <property type="entry name" value="Vaccinia Virus protein VP39"/>
    <property type="match status" value="1"/>
</dbReference>
<dbReference type="EMBL" id="CP063362">
    <property type="protein sequence ID" value="QRG08429.1"/>
    <property type="molecule type" value="Genomic_DNA"/>
</dbReference>
<dbReference type="Proteomes" id="UP000596427">
    <property type="component" value="Chromosome"/>
</dbReference>
<sequence length="301" mass="33373">MRPKPLGFSPEDISRFDDAQRLFFARAVTTVLDHLPRFEVDDAFAARSAGDTTEELFIFVGLEWVEFLISHCRLLPDHAVLEIGSGAGRIALPLSRYLLPSGLYFGLEADQQLVDFCTATIPSSNFTFDHFTEMRGTPDQATSADSNTAKFPYPDQFFDVVFASSVFSRLPLDEAILCLREITRVLKPGGRALLSAFAITRDLAPRNGSGITERLGHGDGDYMFRFKAGGGGFYTRCGDDGLSKKRYPGEDPAGLPVAFDKEAFVDLIRAAGLIFIAHLPGAWSRHEYRNGYHDIFLVERS</sequence>
<dbReference type="SUPFAM" id="SSF53335">
    <property type="entry name" value="S-adenosyl-L-methionine-dependent methyltransferases"/>
    <property type="match status" value="1"/>
</dbReference>
<reference evidence="2 3" key="1">
    <citation type="submission" date="2020-10" db="EMBL/GenBank/DDBJ databases">
        <title>Degradation of 1,4-Dioxane by Xanthobacter sp. YN2, via a Novel Group-2 Soluble Di-Iron Monooxygenase.</title>
        <authorList>
            <person name="Ma F."/>
            <person name="Wang Y."/>
            <person name="Yang J."/>
            <person name="Guo H."/>
            <person name="Su D."/>
            <person name="Yu L."/>
        </authorList>
    </citation>
    <scope>NUCLEOTIDE SEQUENCE [LARGE SCALE GENOMIC DNA]</scope>
    <source>
        <strain evidence="2 3">YN2</strain>
    </source>
</reference>